<dbReference type="InterPro" id="IPR002575">
    <property type="entry name" value="Aminoglycoside_PTrfase"/>
</dbReference>
<accession>A0A6A6QVZ2</accession>
<keyword evidence="5" id="KW-1185">Reference proteome</keyword>
<gene>
    <name evidence="4" type="ORF">BU16DRAFT_561412</name>
</gene>
<dbReference type="AlphaFoldDB" id="A0A6A6QVZ2"/>
<dbReference type="InterPro" id="IPR011009">
    <property type="entry name" value="Kinase-like_dom_sf"/>
</dbReference>
<dbReference type="Gene3D" id="3.90.1200.10">
    <property type="match status" value="1"/>
</dbReference>
<evidence type="ECO:0000259" key="3">
    <source>
        <dbReference type="Pfam" id="PF01636"/>
    </source>
</evidence>
<dbReference type="OrthoDB" id="3250044at2759"/>
<evidence type="ECO:0000313" key="4">
    <source>
        <dbReference type="EMBL" id="KAF2495107.1"/>
    </source>
</evidence>
<dbReference type="InterPro" id="IPR051678">
    <property type="entry name" value="AGP_Transferase"/>
</dbReference>
<dbReference type="Pfam" id="PF01636">
    <property type="entry name" value="APH"/>
    <property type="match status" value="1"/>
</dbReference>
<sequence length="385" mass="43607">MAMIWEVRTTSEERLKDYVQRMRADNLAGGLEEGTVVVRISEKIAVKYGFGVTAQEFATLEFAHQHINQSIVRTPEVYRFFTDTSGTVPIGYIFMEYFRGWTLDDLDLTVHTDIIPRVASIITHFGTISGGQVPGPIGGGKLHGYLWGIDGTRTVFTCIEDMNTWLNKRLEVRRQIEEKRLRLSKTEEERNRVLEHGLSTNIDLTSQALVFCHLDLCRRNMIMLEDRSICVVDFGCAGLFPRFFEPLTLSFLNPYDPEYAEPLKQLVTEQLGITEEEKWLMELVRRVTTVNHFDYGETDEFTYVRSGNTPPPPPLPLPEKPAPPREPRASSHSQQEAEPDPREAPTSSPPRLGPGTHPPRQGIRRRTSIPPPPPPKIDSTAPSIA</sequence>
<protein>
    <recommendedName>
        <fullName evidence="3">Aminoglycoside phosphotransferase domain-containing protein</fullName>
    </recommendedName>
</protein>
<feature type="compositionally biased region" description="Pro residues" evidence="2">
    <location>
        <begin position="309"/>
        <end position="321"/>
    </location>
</feature>
<dbReference type="PANTHER" id="PTHR21310">
    <property type="entry name" value="AMINOGLYCOSIDE PHOSPHOTRANSFERASE-RELATED-RELATED"/>
    <property type="match status" value="1"/>
</dbReference>
<dbReference type="SUPFAM" id="SSF56112">
    <property type="entry name" value="Protein kinase-like (PK-like)"/>
    <property type="match status" value="1"/>
</dbReference>
<evidence type="ECO:0000313" key="5">
    <source>
        <dbReference type="Proteomes" id="UP000799750"/>
    </source>
</evidence>
<name>A0A6A6QVZ2_9PEZI</name>
<feature type="region of interest" description="Disordered" evidence="2">
    <location>
        <begin position="301"/>
        <end position="385"/>
    </location>
</feature>
<organism evidence="4 5">
    <name type="scientific">Lophium mytilinum</name>
    <dbReference type="NCBI Taxonomy" id="390894"/>
    <lineage>
        <taxon>Eukaryota</taxon>
        <taxon>Fungi</taxon>
        <taxon>Dikarya</taxon>
        <taxon>Ascomycota</taxon>
        <taxon>Pezizomycotina</taxon>
        <taxon>Dothideomycetes</taxon>
        <taxon>Pleosporomycetidae</taxon>
        <taxon>Mytilinidiales</taxon>
        <taxon>Mytilinidiaceae</taxon>
        <taxon>Lophium</taxon>
    </lineage>
</organism>
<feature type="domain" description="Aminoglycoside phosphotransferase" evidence="3">
    <location>
        <begin position="34"/>
        <end position="263"/>
    </location>
</feature>
<evidence type="ECO:0000256" key="1">
    <source>
        <dbReference type="SAM" id="Coils"/>
    </source>
</evidence>
<dbReference type="PANTHER" id="PTHR21310:SF39">
    <property type="entry name" value="AMINOGLYCOSIDE PHOSPHOTRANSFERASE DOMAIN-CONTAINING PROTEIN"/>
    <property type="match status" value="1"/>
</dbReference>
<feature type="coiled-coil region" evidence="1">
    <location>
        <begin position="169"/>
        <end position="196"/>
    </location>
</feature>
<evidence type="ECO:0000256" key="2">
    <source>
        <dbReference type="SAM" id="MobiDB-lite"/>
    </source>
</evidence>
<dbReference type="Proteomes" id="UP000799750">
    <property type="component" value="Unassembled WGS sequence"/>
</dbReference>
<proteinExistence type="predicted"/>
<dbReference type="EMBL" id="MU004189">
    <property type="protein sequence ID" value="KAF2495107.1"/>
    <property type="molecule type" value="Genomic_DNA"/>
</dbReference>
<keyword evidence="1" id="KW-0175">Coiled coil</keyword>
<reference evidence="4" key="1">
    <citation type="journal article" date="2020" name="Stud. Mycol.">
        <title>101 Dothideomycetes genomes: a test case for predicting lifestyles and emergence of pathogens.</title>
        <authorList>
            <person name="Haridas S."/>
            <person name="Albert R."/>
            <person name="Binder M."/>
            <person name="Bloem J."/>
            <person name="Labutti K."/>
            <person name="Salamov A."/>
            <person name="Andreopoulos B."/>
            <person name="Baker S."/>
            <person name="Barry K."/>
            <person name="Bills G."/>
            <person name="Bluhm B."/>
            <person name="Cannon C."/>
            <person name="Castanera R."/>
            <person name="Culley D."/>
            <person name="Daum C."/>
            <person name="Ezra D."/>
            <person name="Gonzalez J."/>
            <person name="Henrissat B."/>
            <person name="Kuo A."/>
            <person name="Liang C."/>
            <person name="Lipzen A."/>
            <person name="Lutzoni F."/>
            <person name="Magnuson J."/>
            <person name="Mondo S."/>
            <person name="Nolan M."/>
            <person name="Ohm R."/>
            <person name="Pangilinan J."/>
            <person name="Park H.-J."/>
            <person name="Ramirez L."/>
            <person name="Alfaro M."/>
            <person name="Sun H."/>
            <person name="Tritt A."/>
            <person name="Yoshinaga Y."/>
            <person name="Zwiers L.-H."/>
            <person name="Turgeon B."/>
            <person name="Goodwin S."/>
            <person name="Spatafora J."/>
            <person name="Crous P."/>
            <person name="Grigoriev I."/>
        </authorList>
    </citation>
    <scope>NUCLEOTIDE SEQUENCE</scope>
    <source>
        <strain evidence="4">CBS 269.34</strain>
    </source>
</reference>